<evidence type="ECO:0000313" key="5">
    <source>
        <dbReference type="EMBL" id="OLR92208.1"/>
    </source>
</evidence>
<dbReference type="InterPro" id="IPR011711">
    <property type="entry name" value="GntR_C"/>
</dbReference>
<dbReference type="Pfam" id="PF00392">
    <property type="entry name" value="GntR"/>
    <property type="match status" value="1"/>
</dbReference>
<dbReference type="PANTHER" id="PTHR43537">
    <property type="entry name" value="TRANSCRIPTIONAL REGULATOR, GNTR FAMILY"/>
    <property type="match status" value="1"/>
</dbReference>
<comment type="caution">
    <text evidence="5">The sequence shown here is derived from an EMBL/GenBank/DDBJ whole genome shotgun (WGS) entry which is preliminary data.</text>
</comment>
<dbReference type="InterPro" id="IPR036390">
    <property type="entry name" value="WH_DNA-bd_sf"/>
</dbReference>
<dbReference type="Gene3D" id="1.10.10.10">
    <property type="entry name" value="Winged helix-like DNA-binding domain superfamily/Winged helix DNA-binding domain"/>
    <property type="match status" value="1"/>
</dbReference>
<dbReference type="CDD" id="cd07377">
    <property type="entry name" value="WHTH_GntR"/>
    <property type="match status" value="1"/>
</dbReference>
<keyword evidence="1" id="KW-0805">Transcription regulation</keyword>
<dbReference type="SUPFAM" id="SSF46785">
    <property type="entry name" value="Winged helix' DNA-binding domain"/>
    <property type="match status" value="1"/>
</dbReference>
<dbReference type="Pfam" id="PF07729">
    <property type="entry name" value="FCD"/>
    <property type="match status" value="1"/>
</dbReference>
<dbReference type="Proteomes" id="UP000186040">
    <property type="component" value="Unassembled WGS sequence"/>
</dbReference>
<dbReference type="SUPFAM" id="SSF48008">
    <property type="entry name" value="GntR ligand-binding domain-like"/>
    <property type="match status" value="1"/>
</dbReference>
<evidence type="ECO:0000256" key="1">
    <source>
        <dbReference type="ARBA" id="ARBA00023015"/>
    </source>
</evidence>
<keyword evidence="6" id="KW-1185">Reference proteome</keyword>
<dbReference type="PROSITE" id="PS50949">
    <property type="entry name" value="HTH_GNTR"/>
    <property type="match status" value="1"/>
</dbReference>
<dbReference type="InterPro" id="IPR008920">
    <property type="entry name" value="TF_FadR/GntR_C"/>
</dbReference>
<dbReference type="AlphaFoldDB" id="A0A1Q9LJK4"/>
<evidence type="ECO:0000313" key="6">
    <source>
        <dbReference type="Proteomes" id="UP000186040"/>
    </source>
</evidence>
<dbReference type="InterPro" id="IPR036388">
    <property type="entry name" value="WH-like_DNA-bd_sf"/>
</dbReference>
<dbReference type="SMART" id="SM00895">
    <property type="entry name" value="FCD"/>
    <property type="match status" value="1"/>
</dbReference>
<dbReference type="OrthoDB" id="5243844at2"/>
<dbReference type="GO" id="GO:0003700">
    <property type="term" value="F:DNA-binding transcription factor activity"/>
    <property type="evidence" value="ECO:0007669"/>
    <property type="project" value="InterPro"/>
</dbReference>
<dbReference type="EMBL" id="MKQR01000017">
    <property type="protein sequence ID" value="OLR92208.1"/>
    <property type="molecule type" value="Genomic_DNA"/>
</dbReference>
<dbReference type="InterPro" id="IPR000524">
    <property type="entry name" value="Tscrpt_reg_HTH_GntR"/>
</dbReference>
<feature type="domain" description="HTH gntR-type" evidence="4">
    <location>
        <begin position="11"/>
        <end position="78"/>
    </location>
</feature>
<keyword evidence="2" id="KW-0238">DNA-binding</keyword>
<dbReference type="SMART" id="SM00345">
    <property type="entry name" value="HTH_GNTR"/>
    <property type="match status" value="1"/>
</dbReference>
<evidence type="ECO:0000259" key="4">
    <source>
        <dbReference type="PROSITE" id="PS50949"/>
    </source>
</evidence>
<sequence>MGPLREQFPPVAISKRAAQVLRAEIAEGVHRPGDRLIEAAVGEELGISRNTVREAFAELEAERLIVRAPHRGVFVAQPGRDDVRDVYALRRVVEVGAVLTGPDTTAVARAREAVEEAVAARARGDMAALGSANNHFHRAVVAMAASSRLDATMEHVLAEMRLLFLSPTTREDFHLGFVDANGAICAALERDRRQEAADLLAAYLDRAERALLDMTG</sequence>
<name>A0A1Q9LJK4_9PSEU</name>
<dbReference type="STRING" id="1193682.BJP25_23055"/>
<dbReference type="Gene3D" id="1.20.120.530">
    <property type="entry name" value="GntR ligand-binding domain-like"/>
    <property type="match status" value="1"/>
</dbReference>
<dbReference type="PANTHER" id="PTHR43537:SF45">
    <property type="entry name" value="GNTR FAMILY REGULATORY PROTEIN"/>
    <property type="match status" value="1"/>
</dbReference>
<gene>
    <name evidence="5" type="ORF">BJP25_23055</name>
</gene>
<proteinExistence type="predicted"/>
<organism evidence="5 6">
    <name type="scientific">Actinokineospora bangkokensis</name>
    <dbReference type="NCBI Taxonomy" id="1193682"/>
    <lineage>
        <taxon>Bacteria</taxon>
        <taxon>Bacillati</taxon>
        <taxon>Actinomycetota</taxon>
        <taxon>Actinomycetes</taxon>
        <taxon>Pseudonocardiales</taxon>
        <taxon>Pseudonocardiaceae</taxon>
        <taxon>Actinokineospora</taxon>
    </lineage>
</organism>
<evidence type="ECO:0000256" key="3">
    <source>
        <dbReference type="ARBA" id="ARBA00023163"/>
    </source>
</evidence>
<accession>A0A1Q9LJK4</accession>
<keyword evidence="3" id="KW-0804">Transcription</keyword>
<dbReference type="RefSeq" id="WP_075976097.1">
    <property type="nucleotide sequence ID" value="NZ_MKQR01000017.1"/>
</dbReference>
<reference evidence="5 6" key="1">
    <citation type="submission" date="2016-10" db="EMBL/GenBank/DDBJ databases">
        <title>The Draft Genome Sequence of Actinokineospora bangkokensis 44EHWT reveals the biosynthetic pathway of antifungal compounds Thailandins with unusual extender unit butylmalonyl-CoA.</title>
        <authorList>
            <person name="Greule A."/>
            <person name="Intra B."/>
            <person name="Flemming S."/>
            <person name="Rommel M.G."/>
            <person name="Panbangred W."/>
            <person name="Bechthold A."/>
        </authorList>
    </citation>
    <scope>NUCLEOTIDE SEQUENCE [LARGE SCALE GENOMIC DNA]</scope>
    <source>
        <strain evidence="5 6">44EHW</strain>
    </source>
</reference>
<protein>
    <recommendedName>
        <fullName evidence="4">HTH gntR-type domain-containing protein</fullName>
    </recommendedName>
</protein>
<dbReference type="GO" id="GO:0003677">
    <property type="term" value="F:DNA binding"/>
    <property type="evidence" value="ECO:0007669"/>
    <property type="project" value="UniProtKB-KW"/>
</dbReference>
<evidence type="ECO:0000256" key="2">
    <source>
        <dbReference type="ARBA" id="ARBA00023125"/>
    </source>
</evidence>